<dbReference type="EMBL" id="PKPP01001426">
    <property type="protein sequence ID" value="PWA82812.1"/>
    <property type="molecule type" value="Genomic_DNA"/>
</dbReference>
<dbReference type="AlphaFoldDB" id="A0A2U1PAL7"/>
<name>A0A2U1PAL7_ARTAN</name>
<protein>
    <submittedName>
        <fullName evidence="2">Uncharacterized protein</fullName>
    </submittedName>
</protein>
<dbReference type="PANTHER" id="PTHR35686:SF1">
    <property type="entry name" value="KINETOCHORE PROTEIN"/>
    <property type="match status" value="1"/>
</dbReference>
<dbReference type="STRING" id="35608.A0A2U1PAL7"/>
<comment type="caution">
    <text evidence="2">The sequence shown here is derived from an EMBL/GenBank/DDBJ whole genome shotgun (WGS) entry which is preliminary data.</text>
</comment>
<dbReference type="InterPro" id="IPR036375">
    <property type="entry name" value="Hemopexin-like_dom_sf"/>
</dbReference>
<feature type="compositionally biased region" description="Low complexity" evidence="1">
    <location>
        <begin position="494"/>
        <end position="507"/>
    </location>
</feature>
<dbReference type="Proteomes" id="UP000245207">
    <property type="component" value="Unassembled WGS sequence"/>
</dbReference>
<accession>A0A2U1PAL7</accession>
<sequence>MQCDTDKGQWLWMPSVYHKCPMVAQDAGDLHMSQWTGIGGGTLFCFDGHTRVFLLVGTTVQTQQRAERDTAIAQLEQSRIVLALRLADHHGKKYKCSRQQSSLGGNKKDGICTWLAEYAEADTLVYVNDNADFSQLHPVSARTKRSVFQGKDVDDMKYHVMPAEISVSHTHTMTSMAELLVRVQDEPDLPEGSIIEYNHQALEPAMPEAKQKTIADQFHKALVAASTNEDEHMYAVPRNTGHIHFGKDEVYVFMKNEYALINYAPGTTSDRVVNGPHLICDSFPSLNGTAFGEHGIDCAFTTHYANECFIFSANLCAKIDYAPGTTNDKILKGPMTIFKMLPALKGTVFETGIDAAFESNDNPKLSNIKDISEGFPSLKGTIFDKGIDAAFASHRFNEAYIFKRDTYALIHFAPGSTDNYIDIAQEAVKKRRRATKKPYSRAIVGATLEVIQKKRSEKPEVRDAAREAALREIKERIKKTKDEKKAKKAEVVSKQKTQPKGGSVPKGKGPKHGGGGGKR</sequence>
<feature type="region of interest" description="Disordered" evidence="1">
    <location>
        <begin position="476"/>
        <end position="519"/>
    </location>
</feature>
<evidence type="ECO:0000313" key="2">
    <source>
        <dbReference type="EMBL" id="PWA82812.1"/>
    </source>
</evidence>
<organism evidence="2 3">
    <name type="scientific">Artemisia annua</name>
    <name type="common">Sweet wormwood</name>
    <dbReference type="NCBI Taxonomy" id="35608"/>
    <lineage>
        <taxon>Eukaryota</taxon>
        <taxon>Viridiplantae</taxon>
        <taxon>Streptophyta</taxon>
        <taxon>Embryophyta</taxon>
        <taxon>Tracheophyta</taxon>
        <taxon>Spermatophyta</taxon>
        <taxon>Magnoliopsida</taxon>
        <taxon>eudicotyledons</taxon>
        <taxon>Gunneridae</taxon>
        <taxon>Pentapetalae</taxon>
        <taxon>asterids</taxon>
        <taxon>campanulids</taxon>
        <taxon>Asterales</taxon>
        <taxon>Asteraceae</taxon>
        <taxon>Asteroideae</taxon>
        <taxon>Anthemideae</taxon>
        <taxon>Artemisiinae</taxon>
        <taxon>Artemisia</taxon>
    </lineage>
</organism>
<dbReference type="OrthoDB" id="1727108at2759"/>
<proteinExistence type="predicted"/>
<dbReference type="Gene3D" id="6.10.250.1270">
    <property type="match status" value="1"/>
</dbReference>
<reference evidence="2 3" key="1">
    <citation type="journal article" date="2018" name="Mol. Plant">
        <title>The genome of Artemisia annua provides insight into the evolution of Asteraceae family and artemisinin biosynthesis.</title>
        <authorList>
            <person name="Shen Q."/>
            <person name="Zhang L."/>
            <person name="Liao Z."/>
            <person name="Wang S."/>
            <person name="Yan T."/>
            <person name="Shi P."/>
            <person name="Liu M."/>
            <person name="Fu X."/>
            <person name="Pan Q."/>
            <person name="Wang Y."/>
            <person name="Lv Z."/>
            <person name="Lu X."/>
            <person name="Zhang F."/>
            <person name="Jiang W."/>
            <person name="Ma Y."/>
            <person name="Chen M."/>
            <person name="Hao X."/>
            <person name="Li L."/>
            <person name="Tang Y."/>
            <person name="Lv G."/>
            <person name="Zhou Y."/>
            <person name="Sun X."/>
            <person name="Brodelius P.E."/>
            <person name="Rose J.K.C."/>
            <person name="Tang K."/>
        </authorList>
    </citation>
    <scope>NUCLEOTIDE SEQUENCE [LARGE SCALE GENOMIC DNA]</scope>
    <source>
        <strain evidence="3">cv. Huhao1</strain>
        <tissue evidence="2">Leaf</tissue>
    </source>
</reference>
<dbReference type="SUPFAM" id="SSF50923">
    <property type="entry name" value="Hemopexin-like domain"/>
    <property type="match status" value="1"/>
</dbReference>
<keyword evidence="3" id="KW-1185">Reference proteome</keyword>
<feature type="compositionally biased region" description="Basic and acidic residues" evidence="1">
    <location>
        <begin position="476"/>
        <end position="493"/>
    </location>
</feature>
<evidence type="ECO:0000313" key="3">
    <source>
        <dbReference type="Proteomes" id="UP000245207"/>
    </source>
</evidence>
<dbReference type="PANTHER" id="PTHR35686">
    <property type="entry name" value="KINETOCHORE PROTEIN"/>
    <property type="match status" value="1"/>
</dbReference>
<gene>
    <name evidence="2" type="ORF">CTI12_AA174990</name>
</gene>
<evidence type="ECO:0000256" key="1">
    <source>
        <dbReference type="SAM" id="MobiDB-lite"/>
    </source>
</evidence>
<dbReference type="Gene3D" id="2.110.10.10">
    <property type="entry name" value="Hemopexin-like domain"/>
    <property type="match status" value="2"/>
</dbReference>